<dbReference type="STRING" id="1188229.GlitD10_1884"/>
<evidence type="ECO:0000313" key="2">
    <source>
        <dbReference type="EMBL" id="APB34210.1"/>
    </source>
</evidence>
<dbReference type="KEGG" id="glt:GlitD10_1884"/>
<proteinExistence type="predicted"/>
<keyword evidence="3" id="KW-1185">Reference proteome</keyword>
<dbReference type="EMBL" id="CP017675">
    <property type="protein sequence ID" value="APB34210.1"/>
    <property type="molecule type" value="Genomic_DNA"/>
</dbReference>
<dbReference type="Proteomes" id="UP000180235">
    <property type="component" value="Chromosome"/>
</dbReference>
<feature type="domain" description="DUF4159" evidence="1">
    <location>
        <begin position="231"/>
        <end position="290"/>
    </location>
</feature>
<dbReference type="InterPro" id="IPR025297">
    <property type="entry name" value="DUF4159"/>
</dbReference>
<dbReference type="Gene3D" id="3.40.50.12140">
    <property type="entry name" value="Domain of unknown function DUF4159"/>
    <property type="match status" value="1"/>
</dbReference>
<reference evidence="2 3" key="1">
    <citation type="submission" date="2016-10" db="EMBL/GenBank/DDBJ databases">
        <title>Description of Gloeomargarita lithophora gen. nov., sp. nov., a thylakoid-bearing basal-branching cyanobacterium with intracellular carbonates, and proposal for Gloeomargaritales ord. nov.</title>
        <authorList>
            <person name="Moreira D."/>
            <person name="Tavera R."/>
            <person name="Benzerara K."/>
            <person name="Skouri-Panet F."/>
            <person name="Couradeau E."/>
            <person name="Gerard E."/>
            <person name="Loussert C."/>
            <person name="Novelo E."/>
            <person name="Zivanovic Y."/>
            <person name="Lopez-Garcia P."/>
        </authorList>
    </citation>
    <scope>NUCLEOTIDE SEQUENCE [LARGE SCALE GENOMIC DNA]</scope>
    <source>
        <strain evidence="2 3">D10</strain>
    </source>
</reference>
<dbReference type="AlphaFoldDB" id="A0A1J0AE43"/>
<dbReference type="OrthoDB" id="529322at2"/>
<evidence type="ECO:0000313" key="3">
    <source>
        <dbReference type="Proteomes" id="UP000180235"/>
    </source>
</evidence>
<dbReference type="CDD" id="cd03143">
    <property type="entry name" value="A4_beta-galactosidase_middle_domain"/>
    <property type="match status" value="1"/>
</dbReference>
<evidence type="ECO:0000259" key="1">
    <source>
        <dbReference type="Pfam" id="PF13709"/>
    </source>
</evidence>
<name>A0A1J0AE43_9CYAN</name>
<dbReference type="RefSeq" id="WP_071454689.1">
    <property type="nucleotide sequence ID" value="NZ_CP017675.1"/>
</dbReference>
<dbReference type="Pfam" id="PF13709">
    <property type="entry name" value="DUF4159"/>
    <property type="match status" value="1"/>
</dbReference>
<organism evidence="2 3">
    <name type="scientific">Gloeomargarita lithophora Alchichica-D10</name>
    <dbReference type="NCBI Taxonomy" id="1188229"/>
    <lineage>
        <taxon>Bacteria</taxon>
        <taxon>Bacillati</taxon>
        <taxon>Cyanobacteriota</taxon>
        <taxon>Cyanophyceae</taxon>
        <taxon>Gloeomargaritales</taxon>
        <taxon>Gloeomargaritaceae</taxon>
        <taxon>Gloeomargarita</taxon>
    </lineage>
</organism>
<sequence length="431" mass="47463">MEPVNGLKPLERLEVRDGLLLNAQRWQCAHGYLRQRQNLYYQGLCTGGIVQGLGVQVIPPPPQVAAEYADRRWVRIHPGWGIDGLGNPVIVPEPLDFRITTVPNQEQAVTVYLVLRYVDPAGLVTTPTQDIVQETFRVDEKNVPPSPEEIELCRVVLTAGSNGLEIPPQPLFPEANHLDVRFRVPAQLRPQALVRVAQLDNGPVPWGELLTACRGLYPALRVAEPVGLLPVSLVTPDLLRYDLIYLTHPQVTTLPAAAQSQIRDYLHRGGVVLVEANSPQIAQLQAMQAELLEAVAASRERAETRELSIKLSQELRGVEASLTQAYDALTVPVKMVLFGQPPTNSGTVGRGHPLRCQPFTFGAWPSVGKRPLRVSQWGGLVLVTGALSQGWGGDDTLERETIRAAQELGVNLLHFAWHVHRCRQGLQGETT</sequence>
<gene>
    <name evidence="2" type="ORF">GlitD10_1884</name>
</gene>
<protein>
    <recommendedName>
        <fullName evidence="1">DUF4159 domain-containing protein</fullName>
    </recommendedName>
</protein>
<accession>A0A1J0AE43</accession>